<evidence type="ECO:0000256" key="1">
    <source>
        <dbReference type="SAM" id="MobiDB-lite"/>
    </source>
</evidence>
<feature type="domain" description="Protein kinase" evidence="2">
    <location>
        <begin position="66"/>
        <end position="313"/>
    </location>
</feature>
<comment type="caution">
    <text evidence="3">The sequence shown here is derived from an EMBL/GenBank/DDBJ whole genome shotgun (WGS) entry which is preliminary data.</text>
</comment>
<accession>A0A9P5Q9C1</accession>
<sequence>MMTTQGDSIKTKDEPGQGLLETEQWWVDRFEFLKEKGYLLRPRYRPGWKPSYKRLQNPFAFEDGHYLLNDRIIDALKISDSSMVAIKRVRNPIVEGRVTAPCQEEDICALFSTSEHASRPFNHCIPLLEVLHVPGIEDEDLLVMPWMREPEDPPFRTVGEGLQFIKEMFEGIQYMHQNNVAHRDCSMNNMVMDARKMYPGGHHPSKRSRTYDHKKRARHFSRTLAPPERPPEYAIRSGGTEPPEYKAETPCDPFATDVFLLGNMIRVQFLDGDPGFEHSAVHGFESLRPLVNDMIQDDPEKRPQIDEVLSRFSNIVQSLSQWKLRSRAVKKDEFFFMKPFRGLNHLFWTCSMIARGRPAIPSSTPAQKS</sequence>
<dbReference type="InterPro" id="IPR000719">
    <property type="entry name" value="Prot_kinase_dom"/>
</dbReference>
<dbReference type="EMBL" id="JADNRY010000003">
    <property type="protein sequence ID" value="KAF9077726.1"/>
    <property type="molecule type" value="Genomic_DNA"/>
</dbReference>
<reference evidence="3" key="1">
    <citation type="submission" date="2020-11" db="EMBL/GenBank/DDBJ databases">
        <authorList>
            <consortium name="DOE Joint Genome Institute"/>
            <person name="Ahrendt S."/>
            <person name="Riley R."/>
            <person name="Andreopoulos W."/>
            <person name="Labutti K."/>
            <person name="Pangilinan J."/>
            <person name="Ruiz-Duenas F.J."/>
            <person name="Barrasa J.M."/>
            <person name="Sanchez-Garcia M."/>
            <person name="Camarero S."/>
            <person name="Miyauchi S."/>
            <person name="Serrano A."/>
            <person name="Linde D."/>
            <person name="Babiker R."/>
            <person name="Drula E."/>
            <person name="Ayuso-Fernandez I."/>
            <person name="Pacheco R."/>
            <person name="Padilla G."/>
            <person name="Ferreira P."/>
            <person name="Barriuso J."/>
            <person name="Kellner H."/>
            <person name="Castanera R."/>
            <person name="Alfaro M."/>
            <person name="Ramirez L."/>
            <person name="Pisabarro A.G."/>
            <person name="Kuo A."/>
            <person name="Tritt A."/>
            <person name="Lipzen A."/>
            <person name="He G."/>
            <person name="Yan M."/>
            <person name="Ng V."/>
            <person name="Cullen D."/>
            <person name="Martin F."/>
            <person name="Rosso M.-N."/>
            <person name="Henrissat B."/>
            <person name="Hibbett D."/>
            <person name="Martinez A.T."/>
            <person name="Grigoriev I.V."/>
        </authorList>
    </citation>
    <scope>NUCLEOTIDE SEQUENCE</scope>
    <source>
        <strain evidence="3">AH 40177</strain>
    </source>
</reference>
<dbReference type="AlphaFoldDB" id="A0A9P5Q9C1"/>
<dbReference type="GO" id="GO:0005524">
    <property type="term" value="F:ATP binding"/>
    <property type="evidence" value="ECO:0007669"/>
    <property type="project" value="InterPro"/>
</dbReference>
<evidence type="ECO:0000259" key="2">
    <source>
        <dbReference type="SMART" id="SM00220"/>
    </source>
</evidence>
<proteinExistence type="predicted"/>
<organism evidence="3 4">
    <name type="scientific">Rhodocollybia butyracea</name>
    <dbReference type="NCBI Taxonomy" id="206335"/>
    <lineage>
        <taxon>Eukaryota</taxon>
        <taxon>Fungi</taxon>
        <taxon>Dikarya</taxon>
        <taxon>Basidiomycota</taxon>
        <taxon>Agaricomycotina</taxon>
        <taxon>Agaricomycetes</taxon>
        <taxon>Agaricomycetidae</taxon>
        <taxon>Agaricales</taxon>
        <taxon>Marasmiineae</taxon>
        <taxon>Omphalotaceae</taxon>
        <taxon>Rhodocollybia</taxon>
    </lineage>
</organism>
<dbReference type="OrthoDB" id="5987198at2759"/>
<dbReference type="GO" id="GO:0004672">
    <property type="term" value="F:protein kinase activity"/>
    <property type="evidence" value="ECO:0007669"/>
    <property type="project" value="InterPro"/>
</dbReference>
<evidence type="ECO:0000313" key="4">
    <source>
        <dbReference type="Proteomes" id="UP000772434"/>
    </source>
</evidence>
<dbReference type="Proteomes" id="UP000772434">
    <property type="component" value="Unassembled WGS sequence"/>
</dbReference>
<gene>
    <name evidence="3" type="ORF">BDP27DRAFT_1311573</name>
</gene>
<feature type="region of interest" description="Disordered" evidence="1">
    <location>
        <begin position="224"/>
        <end position="246"/>
    </location>
</feature>
<name>A0A9P5Q9C1_9AGAR</name>
<dbReference type="SUPFAM" id="SSF56112">
    <property type="entry name" value="Protein kinase-like (PK-like)"/>
    <property type="match status" value="1"/>
</dbReference>
<protein>
    <recommendedName>
        <fullName evidence="2">Protein kinase domain-containing protein</fullName>
    </recommendedName>
</protein>
<evidence type="ECO:0000313" key="3">
    <source>
        <dbReference type="EMBL" id="KAF9077726.1"/>
    </source>
</evidence>
<dbReference type="InterPro" id="IPR011009">
    <property type="entry name" value="Kinase-like_dom_sf"/>
</dbReference>
<dbReference type="Gene3D" id="1.10.510.10">
    <property type="entry name" value="Transferase(Phosphotransferase) domain 1"/>
    <property type="match status" value="1"/>
</dbReference>
<keyword evidence="4" id="KW-1185">Reference proteome</keyword>
<dbReference type="SMART" id="SM00220">
    <property type="entry name" value="S_TKc"/>
    <property type="match status" value="1"/>
</dbReference>